<dbReference type="InterPro" id="IPR036291">
    <property type="entry name" value="NAD(P)-bd_dom_sf"/>
</dbReference>
<evidence type="ECO:0000313" key="14">
    <source>
        <dbReference type="Proteomes" id="UP000314986"/>
    </source>
</evidence>
<dbReference type="GO" id="GO:0000166">
    <property type="term" value="F:nucleotide binding"/>
    <property type="evidence" value="ECO:0007669"/>
    <property type="project" value="InterPro"/>
</dbReference>
<evidence type="ECO:0000256" key="5">
    <source>
        <dbReference type="ARBA" id="ARBA00040603"/>
    </source>
</evidence>
<dbReference type="Pfam" id="PF22725">
    <property type="entry name" value="GFO_IDH_MocA_C3"/>
    <property type="match status" value="1"/>
</dbReference>
<organism evidence="13 14">
    <name type="scientific">Callorhinchus milii</name>
    <name type="common">Ghost shark</name>
    <dbReference type="NCBI Taxonomy" id="7868"/>
    <lineage>
        <taxon>Eukaryota</taxon>
        <taxon>Metazoa</taxon>
        <taxon>Chordata</taxon>
        <taxon>Craniata</taxon>
        <taxon>Vertebrata</taxon>
        <taxon>Chondrichthyes</taxon>
        <taxon>Holocephali</taxon>
        <taxon>Chimaeriformes</taxon>
        <taxon>Callorhinchidae</taxon>
        <taxon>Callorhinchus</taxon>
    </lineage>
</organism>
<dbReference type="InParanoid" id="A0A4W3J8L4"/>
<name>A0A4W3J8L4_CALMI</name>
<evidence type="ECO:0000256" key="2">
    <source>
        <dbReference type="ARBA" id="ARBA00023002"/>
    </source>
</evidence>
<comment type="catalytic activity">
    <reaction evidence="10">
        <text>D-xylose + NADP(+) = D-xylono-1,5-lactone + NADPH + H(+)</text>
        <dbReference type="Rhea" id="RHEA:22000"/>
        <dbReference type="ChEBI" id="CHEBI:15378"/>
        <dbReference type="ChEBI" id="CHEBI:15867"/>
        <dbReference type="ChEBI" id="CHEBI:53455"/>
        <dbReference type="ChEBI" id="CHEBI:57783"/>
        <dbReference type="ChEBI" id="CHEBI:58349"/>
        <dbReference type="EC" id="1.1.1.179"/>
    </reaction>
</comment>
<dbReference type="AlphaFoldDB" id="A0A4W3J8L4"/>
<dbReference type="InterPro" id="IPR000683">
    <property type="entry name" value="Gfo/Idh/MocA-like_OxRdtase_N"/>
</dbReference>
<accession>A0A4W3J8L4</accession>
<dbReference type="OrthoDB" id="2129491at2759"/>
<dbReference type="Gene3D" id="3.40.50.720">
    <property type="entry name" value="NAD(P)-binding Rossmann-like Domain"/>
    <property type="match status" value="1"/>
</dbReference>
<reference evidence="13" key="5">
    <citation type="submission" date="2025-09" db="UniProtKB">
        <authorList>
            <consortium name="Ensembl"/>
        </authorList>
    </citation>
    <scope>IDENTIFICATION</scope>
</reference>
<evidence type="ECO:0000313" key="13">
    <source>
        <dbReference type="Ensembl" id="ENSCMIP00000034428.1"/>
    </source>
</evidence>
<comment type="similarity">
    <text evidence="1">Belongs to the Gfo/Idh/MocA family.</text>
</comment>
<dbReference type="GeneTree" id="ENSGT00390000007946"/>
<keyword evidence="2" id="KW-0560">Oxidoreductase</keyword>
<dbReference type="Gene3D" id="3.30.360.10">
    <property type="entry name" value="Dihydrodipicolinate Reductase, domain 2"/>
    <property type="match status" value="1"/>
</dbReference>
<dbReference type="InterPro" id="IPR055170">
    <property type="entry name" value="GFO_IDH_MocA-like_dom"/>
</dbReference>
<dbReference type="GO" id="GO:0047115">
    <property type="term" value="F:trans-1,2-dihydrobenzene-1,2-diol dehydrogenase activity"/>
    <property type="evidence" value="ECO:0007669"/>
    <property type="project" value="UniProtKB-EC"/>
</dbReference>
<reference evidence="14" key="2">
    <citation type="journal article" date="2007" name="PLoS Biol.">
        <title>Survey sequencing and comparative analysis of the elephant shark (Callorhinchus milii) genome.</title>
        <authorList>
            <person name="Venkatesh B."/>
            <person name="Kirkness E.F."/>
            <person name="Loh Y.H."/>
            <person name="Halpern A.L."/>
            <person name="Lee A.P."/>
            <person name="Johnson J."/>
            <person name="Dandona N."/>
            <person name="Viswanathan L.D."/>
            <person name="Tay A."/>
            <person name="Venter J.C."/>
            <person name="Strausberg R.L."/>
            <person name="Brenner S."/>
        </authorList>
    </citation>
    <scope>NUCLEOTIDE SEQUENCE [LARGE SCALE GENOMIC DNA]</scope>
</reference>
<dbReference type="SUPFAM" id="SSF51735">
    <property type="entry name" value="NAD(P)-binding Rossmann-fold domains"/>
    <property type="match status" value="1"/>
</dbReference>
<dbReference type="SUPFAM" id="SSF55347">
    <property type="entry name" value="Glyceraldehyde-3-phosphate dehydrogenase-like, C-terminal domain"/>
    <property type="match status" value="1"/>
</dbReference>
<dbReference type="PANTHER" id="PTHR22604:SF105">
    <property type="entry name" value="TRANS-1,2-DIHYDROBENZENE-1,2-DIOL DEHYDROGENASE"/>
    <property type="match status" value="1"/>
</dbReference>
<reference evidence="14" key="1">
    <citation type="journal article" date="2006" name="Science">
        <title>Ancient noncoding elements conserved in the human genome.</title>
        <authorList>
            <person name="Venkatesh B."/>
            <person name="Kirkness E.F."/>
            <person name="Loh Y.H."/>
            <person name="Halpern A.L."/>
            <person name="Lee A.P."/>
            <person name="Johnson J."/>
            <person name="Dandona N."/>
            <person name="Viswanathan L.D."/>
            <person name="Tay A."/>
            <person name="Venter J.C."/>
            <person name="Strausberg R.L."/>
            <person name="Brenner S."/>
        </authorList>
    </citation>
    <scope>NUCLEOTIDE SEQUENCE [LARGE SCALE GENOMIC DNA]</scope>
</reference>
<dbReference type="Proteomes" id="UP000314986">
    <property type="component" value="Unassembled WGS sequence"/>
</dbReference>
<evidence type="ECO:0000256" key="4">
    <source>
        <dbReference type="ARBA" id="ARBA00038984"/>
    </source>
</evidence>
<dbReference type="Ensembl" id="ENSCMIT00000034946.1">
    <property type="protein sequence ID" value="ENSCMIP00000034428.1"/>
    <property type="gene ID" value="ENSCMIG00000014610.1"/>
</dbReference>
<gene>
    <name evidence="13" type="primary">LOC103189533</name>
</gene>
<dbReference type="RefSeq" id="XP_007908155.1">
    <property type="nucleotide sequence ID" value="XM_007909964.2"/>
</dbReference>
<reference evidence="14" key="3">
    <citation type="journal article" date="2014" name="Nature">
        <title>Elephant shark genome provides unique insights into gnathostome evolution.</title>
        <authorList>
            <consortium name="International Elephant Shark Genome Sequencing Consortium"/>
            <person name="Venkatesh B."/>
            <person name="Lee A.P."/>
            <person name="Ravi V."/>
            <person name="Maurya A.K."/>
            <person name="Lian M.M."/>
            <person name="Swann J.B."/>
            <person name="Ohta Y."/>
            <person name="Flajnik M.F."/>
            <person name="Sutoh Y."/>
            <person name="Kasahara M."/>
            <person name="Hoon S."/>
            <person name="Gangu V."/>
            <person name="Roy S.W."/>
            <person name="Irimia M."/>
            <person name="Korzh V."/>
            <person name="Kondrychyn I."/>
            <person name="Lim Z.W."/>
            <person name="Tay B.H."/>
            <person name="Tohari S."/>
            <person name="Kong K.W."/>
            <person name="Ho S."/>
            <person name="Lorente-Galdos B."/>
            <person name="Quilez J."/>
            <person name="Marques-Bonet T."/>
            <person name="Raney B.J."/>
            <person name="Ingham P.W."/>
            <person name="Tay A."/>
            <person name="Hillier L.W."/>
            <person name="Minx P."/>
            <person name="Boehm T."/>
            <person name="Wilson R.K."/>
            <person name="Brenner S."/>
            <person name="Warren W.C."/>
        </authorList>
    </citation>
    <scope>NUCLEOTIDE SEQUENCE [LARGE SCALE GENOMIC DNA]</scope>
</reference>
<comment type="catalytic activity">
    <reaction evidence="9">
        <text>(1R,2R)-1,2-dihydrobenzene-1,2-diol + NADP(+) = catechol + NADPH + H(+)</text>
        <dbReference type="Rhea" id="RHEA:16729"/>
        <dbReference type="ChEBI" id="CHEBI:10702"/>
        <dbReference type="ChEBI" id="CHEBI:15378"/>
        <dbReference type="ChEBI" id="CHEBI:18135"/>
        <dbReference type="ChEBI" id="CHEBI:57783"/>
        <dbReference type="ChEBI" id="CHEBI:58349"/>
        <dbReference type="EC" id="1.3.1.20"/>
    </reaction>
</comment>
<dbReference type="EC" id="1.1.1.179" evidence="4"/>
<evidence type="ECO:0000256" key="7">
    <source>
        <dbReference type="ARBA" id="ARBA00042988"/>
    </source>
</evidence>
<evidence type="ECO:0000259" key="12">
    <source>
        <dbReference type="Pfam" id="PF22725"/>
    </source>
</evidence>
<feature type="domain" description="GFO/IDH/MocA-like oxidoreductase" evidence="12">
    <location>
        <begin position="134"/>
        <end position="247"/>
    </location>
</feature>
<feature type="domain" description="Gfo/Idh/MocA-like oxidoreductase N-terminal" evidence="11">
    <location>
        <begin position="4"/>
        <end position="122"/>
    </location>
</feature>
<evidence type="ECO:0000256" key="6">
    <source>
        <dbReference type="ARBA" id="ARBA00042926"/>
    </source>
</evidence>
<evidence type="ECO:0000256" key="10">
    <source>
        <dbReference type="ARBA" id="ARBA00049233"/>
    </source>
</evidence>
<dbReference type="GO" id="GO:0047837">
    <property type="term" value="F:D-xylose 1-dehydrogenase (NADP+) activity"/>
    <property type="evidence" value="ECO:0007669"/>
    <property type="project" value="UniProtKB-EC"/>
</dbReference>
<reference evidence="13" key="4">
    <citation type="submission" date="2025-08" db="UniProtKB">
        <authorList>
            <consortium name="Ensembl"/>
        </authorList>
    </citation>
    <scope>IDENTIFICATION</scope>
</reference>
<dbReference type="STRING" id="7868.ENSCMIP00000034428"/>
<proteinExistence type="inferred from homology"/>
<evidence type="ECO:0000256" key="9">
    <source>
        <dbReference type="ARBA" id="ARBA00047423"/>
    </source>
</evidence>
<dbReference type="KEGG" id="cmk:103189533"/>
<dbReference type="OMA" id="AHETGKY"/>
<dbReference type="InterPro" id="IPR050984">
    <property type="entry name" value="Gfo/Idh/MocA_domain"/>
</dbReference>
<dbReference type="PANTHER" id="PTHR22604">
    <property type="entry name" value="OXIDOREDUCTASES"/>
    <property type="match status" value="1"/>
</dbReference>
<evidence type="ECO:0000256" key="1">
    <source>
        <dbReference type="ARBA" id="ARBA00010928"/>
    </source>
</evidence>
<evidence type="ECO:0000259" key="11">
    <source>
        <dbReference type="Pfam" id="PF01408"/>
    </source>
</evidence>
<dbReference type="Pfam" id="PF01408">
    <property type="entry name" value="GFO_IDH_MocA"/>
    <property type="match status" value="1"/>
</dbReference>
<sequence>MATKWGICSVGRICHDFLVALRSLPSEDHEVVCVASRDLSRAKAFAKRHNIPTAYGSYEELAQDPKPDIIYVGTIHPCHLEVALSMMEAGKNVLCEKPLAMNEGEVQELVRTARQTNMFLMEGLWTRFFPVSNTIRSLLSQNVLGDIKMVIVEQGIYMMDTPRLMQKELGGGVLLDIGCNSIQFVCMVFKGEKPDSIDATGFLTHTGVDESVTIVLKYSGKRMAVVTVTMAVQLTNEATIVGTKGTIKIPDHMWCPTRLVVNREKQEFPLPEPSQPLNFPHSMGLRYEAEEVRQCLQKGLKECPLIPLAESELIASIMDEVRKQIGVIYPQDTVPGPKLCQQQGEPSAAAWKQRTNM</sequence>
<dbReference type="GeneID" id="103189533"/>
<protein>
    <recommendedName>
        <fullName evidence="5">Trans-1,2-dihydrobenzene-1,2-diol dehydrogenase</fullName>
        <ecNumber evidence="4">1.1.1.179</ecNumber>
        <ecNumber evidence="3">1.3.1.20</ecNumber>
    </recommendedName>
    <alternativeName>
        <fullName evidence="8">D-xylose 1-dehydrogenase</fullName>
    </alternativeName>
    <alternativeName>
        <fullName evidence="7">D-xylose-NADP dehydrogenase</fullName>
    </alternativeName>
    <alternativeName>
        <fullName evidence="6">Dimeric dihydrodiol dehydrogenase</fullName>
    </alternativeName>
</protein>
<dbReference type="EC" id="1.3.1.20" evidence="3"/>
<evidence type="ECO:0000256" key="8">
    <source>
        <dbReference type="ARBA" id="ARBA00043025"/>
    </source>
</evidence>
<keyword evidence="14" id="KW-1185">Reference proteome</keyword>
<evidence type="ECO:0000256" key="3">
    <source>
        <dbReference type="ARBA" id="ARBA00038853"/>
    </source>
</evidence>